<name>A0A2X2C2B0_PSELU</name>
<evidence type="ECO:0000313" key="3">
    <source>
        <dbReference type="Proteomes" id="UP000250443"/>
    </source>
</evidence>
<dbReference type="SUPFAM" id="SSF56112">
    <property type="entry name" value="Protein kinase-like (PK-like)"/>
    <property type="match status" value="2"/>
</dbReference>
<reference evidence="1 4" key="2">
    <citation type="submission" date="2020-10" db="EMBL/GenBank/DDBJ databases">
        <title>Genome sequences of Pseudomonas isolates.</title>
        <authorList>
            <person name="Wessels L."/>
            <person name="Reich F."/>
            <person name="Hammerl J."/>
        </authorList>
    </citation>
    <scope>NUCLEOTIDE SEQUENCE [LARGE SCALE GENOMIC DNA]</scope>
    <source>
        <strain evidence="1 4">20-MO00624-0</strain>
    </source>
</reference>
<dbReference type="EMBL" id="JADMCD010000001">
    <property type="protein sequence ID" value="MBF8639634.1"/>
    <property type="molecule type" value="Genomic_DNA"/>
</dbReference>
<accession>A0A2X2C2B0</accession>
<protein>
    <submittedName>
        <fullName evidence="2">Serine/threonine protein kinase</fullName>
    </submittedName>
</protein>
<reference evidence="2 3" key="1">
    <citation type="submission" date="2018-06" db="EMBL/GenBank/DDBJ databases">
        <authorList>
            <consortium name="Pathogen Informatics"/>
            <person name="Doyle S."/>
        </authorList>
    </citation>
    <scope>NUCLEOTIDE SEQUENCE [LARGE SCALE GENOMIC DNA]</scope>
    <source>
        <strain evidence="2 3">NCTC11842</strain>
    </source>
</reference>
<evidence type="ECO:0000313" key="1">
    <source>
        <dbReference type="EMBL" id="MBF8639634.1"/>
    </source>
</evidence>
<organism evidence="2 3">
    <name type="scientific">Pseudomonas luteola</name>
    <dbReference type="NCBI Taxonomy" id="47886"/>
    <lineage>
        <taxon>Bacteria</taxon>
        <taxon>Pseudomonadati</taxon>
        <taxon>Pseudomonadota</taxon>
        <taxon>Gammaproteobacteria</taxon>
        <taxon>Pseudomonadales</taxon>
        <taxon>Pseudomonadaceae</taxon>
        <taxon>Pseudomonas</taxon>
    </lineage>
</organism>
<keyword evidence="2" id="KW-0808">Transferase</keyword>
<dbReference type="AlphaFoldDB" id="A0A2X2C2B0"/>
<keyword evidence="2" id="KW-0723">Serine/threonine-protein kinase</keyword>
<dbReference type="EMBL" id="UAUF01000008">
    <property type="protein sequence ID" value="SPZ02842.1"/>
    <property type="molecule type" value="Genomic_DNA"/>
</dbReference>
<evidence type="ECO:0000313" key="4">
    <source>
        <dbReference type="Proteomes" id="UP000626180"/>
    </source>
</evidence>
<dbReference type="InterPro" id="IPR011009">
    <property type="entry name" value="Kinase-like_dom_sf"/>
</dbReference>
<keyword evidence="4" id="KW-1185">Reference proteome</keyword>
<proteinExistence type="predicted"/>
<dbReference type="Proteomes" id="UP000250443">
    <property type="component" value="Unassembled WGS sequence"/>
</dbReference>
<dbReference type="Proteomes" id="UP000626180">
    <property type="component" value="Unassembled WGS sequence"/>
</dbReference>
<sequence length="483" mass="55225">MKLDELARSGRAPALPVQIELPEGSLTLISLLRVLPGQRYVGEARWQGRSVLAKLFVGARSERHYTREREGCRLLIDNQLTTPAVVAEGFEADKGGWLLFEFLENAVSLDALWRRVDQEPPLSDSQQDVLGMSLAAIGELHAKGLWQDDLHLDNLLQQDGNIYVIDGADIHAESQGKPLPQKQVMQNLGVFFGQLPARFDAYIEELLVHYLLVNGEHALRPEAIQQEAIRIRTWRLKDFLEKAGRDCSLFKVSRSSEGILAMRRDSEAVVEPLLADPDRFIAQGHRYKDGGAATVARVEHAGNIYILKRYNIKGFGHWLTRFWRPSRAWHSWIQGNRLRFLGIDTPKPLGVMEKRWLGLRRRAYLITDYASGQDILARFEPYRDSAPPEQDLAALDVLFEGLIRERISHGDLKGNNVLWNGNHWSLIDLDAMTQHTSQQQFEKAFARDRERFLRNWPKSSALYRLLDERIPSLPGRRDDYSRG</sequence>
<evidence type="ECO:0000313" key="2">
    <source>
        <dbReference type="EMBL" id="SPZ02842.1"/>
    </source>
</evidence>
<dbReference type="RefSeq" id="WP_010797058.1">
    <property type="nucleotide sequence ID" value="NZ_FQYS01000002.1"/>
</dbReference>
<keyword evidence="2" id="KW-0418">Kinase</keyword>
<dbReference type="GO" id="GO:0004674">
    <property type="term" value="F:protein serine/threonine kinase activity"/>
    <property type="evidence" value="ECO:0007669"/>
    <property type="project" value="UniProtKB-KW"/>
</dbReference>
<dbReference type="Pfam" id="PF06293">
    <property type="entry name" value="Kdo"/>
    <property type="match status" value="1"/>
</dbReference>
<dbReference type="Gene3D" id="1.10.510.10">
    <property type="entry name" value="Transferase(Phosphotransferase) domain 1"/>
    <property type="match status" value="1"/>
</dbReference>
<gene>
    <name evidence="1" type="ORF">IRZ65_02910</name>
    <name evidence="2" type="ORF">NCTC11842_00867</name>
</gene>